<name>A0A6P2C2D7_9ACTN</name>
<dbReference type="InterPro" id="IPR001509">
    <property type="entry name" value="Epimerase_deHydtase"/>
</dbReference>
<dbReference type="EMBL" id="RPFW01000003">
    <property type="protein sequence ID" value="TVZ04626.1"/>
    <property type="molecule type" value="Genomic_DNA"/>
</dbReference>
<organism evidence="2 3">
    <name type="scientific">Trebonia kvetii</name>
    <dbReference type="NCBI Taxonomy" id="2480626"/>
    <lineage>
        <taxon>Bacteria</taxon>
        <taxon>Bacillati</taxon>
        <taxon>Actinomycetota</taxon>
        <taxon>Actinomycetes</taxon>
        <taxon>Streptosporangiales</taxon>
        <taxon>Treboniaceae</taxon>
        <taxon>Trebonia</taxon>
    </lineage>
</organism>
<evidence type="ECO:0000313" key="3">
    <source>
        <dbReference type="Proteomes" id="UP000460272"/>
    </source>
</evidence>
<dbReference type="Proteomes" id="UP000460272">
    <property type="component" value="Unassembled WGS sequence"/>
</dbReference>
<evidence type="ECO:0000313" key="2">
    <source>
        <dbReference type="EMBL" id="TVZ04626.1"/>
    </source>
</evidence>
<dbReference type="AlphaFoldDB" id="A0A6P2C2D7"/>
<dbReference type="InterPro" id="IPR036291">
    <property type="entry name" value="NAD(P)-bd_dom_sf"/>
</dbReference>
<accession>A0A6P2C2D7</accession>
<protein>
    <submittedName>
        <fullName evidence="2">SDR family oxidoreductase</fullName>
    </submittedName>
</protein>
<comment type="caution">
    <text evidence="2">The sequence shown here is derived from an EMBL/GenBank/DDBJ whole genome shotgun (WGS) entry which is preliminary data.</text>
</comment>
<sequence>MRLLVTGGSGFFGGYVLAEAARRGHECVALARSSAAARRVAADHACCRCCPACHG</sequence>
<evidence type="ECO:0000259" key="1">
    <source>
        <dbReference type="Pfam" id="PF01370"/>
    </source>
</evidence>
<dbReference type="Pfam" id="PF01370">
    <property type="entry name" value="Epimerase"/>
    <property type="match status" value="1"/>
</dbReference>
<dbReference type="Gene3D" id="3.40.50.720">
    <property type="entry name" value="NAD(P)-binding Rossmann-like Domain"/>
    <property type="match status" value="1"/>
</dbReference>
<feature type="domain" description="NAD-dependent epimerase/dehydratase" evidence="1">
    <location>
        <begin position="4"/>
        <end position="44"/>
    </location>
</feature>
<dbReference type="RefSeq" id="WP_145854757.1">
    <property type="nucleotide sequence ID" value="NZ_RPFW01000003.1"/>
</dbReference>
<keyword evidence="3" id="KW-1185">Reference proteome</keyword>
<gene>
    <name evidence="2" type="ORF">EAS64_15005</name>
</gene>
<proteinExistence type="predicted"/>
<dbReference type="SUPFAM" id="SSF51735">
    <property type="entry name" value="NAD(P)-binding Rossmann-fold domains"/>
    <property type="match status" value="1"/>
</dbReference>
<reference evidence="2 3" key="1">
    <citation type="submission" date="2018-11" db="EMBL/GenBank/DDBJ databases">
        <title>Trebonia kvetii gen.nov., sp.nov., a novel acidophilic actinobacterium, and proposal of the new actinobacterial family Treboniaceae fam. nov.</title>
        <authorList>
            <person name="Rapoport D."/>
            <person name="Sagova-Mareckova M."/>
            <person name="Sedlacek I."/>
            <person name="Provaznik J."/>
            <person name="Kralova S."/>
            <person name="Pavlinic D."/>
            <person name="Benes V."/>
            <person name="Kopecky J."/>
        </authorList>
    </citation>
    <scope>NUCLEOTIDE SEQUENCE [LARGE SCALE GENOMIC DNA]</scope>
    <source>
        <strain evidence="2 3">15Tr583</strain>
    </source>
</reference>